<reference evidence="1 2" key="1">
    <citation type="submission" date="2011-08" db="EMBL/GenBank/DDBJ databases">
        <authorList>
            <person name="Weinstock G."/>
            <person name="Sodergren E."/>
            <person name="Clifton S."/>
            <person name="Fulton L."/>
            <person name="Fulton B."/>
            <person name="Courtney L."/>
            <person name="Fronick C."/>
            <person name="Harrison M."/>
            <person name="Strong C."/>
            <person name="Farmer C."/>
            <person name="Delahaunty K."/>
            <person name="Markovic C."/>
            <person name="Hall O."/>
            <person name="Minx P."/>
            <person name="Tomlinson C."/>
            <person name="Mitreva M."/>
            <person name="Hou S."/>
            <person name="Chen J."/>
            <person name="Wollam A."/>
            <person name="Pepin K.H."/>
            <person name="Johnson M."/>
            <person name="Bhonagiri V."/>
            <person name="Zhang X."/>
            <person name="Suruliraj S."/>
            <person name="Warren W."/>
            <person name="Chinwalla A."/>
            <person name="Mardis E.R."/>
            <person name="Wilson R.K."/>
        </authorList>
    </citation>
    <scope>NUCLEOTIDE SEQUENCE [LARGE SCALE GENOMIC DNA]</scope>
    <source>
        <strain evidence="1 2">DP7</strain>
    </source>
</reference>
<protein>
    <recommendedName>
        <fullName evidence="3">Transposase InsH N-terminal domain-containing protein</fullName>
    </recommendedName>
</protein>
<dbReference type="EMBL" id="AFZX01000131">
    <property type="protein sequence ID" value="EHL04606.1"/>
    <property type="molecule type" value="Genomic_DNA"/>
</dbReference>
<sequence length="51" mass="6108">MYRKPSPQLTIDDFVLPFSGKLNPNNRWVQLANIIPWDEFEEEYAFMFPSD</sequence>
<accession>G9XUN4</accession>
<dbReference type="PATRIC" id="fig|537010.4.peg.4372"/>
<name>G9XUN4_DESHA</name>
<evidence type="ECO:0000313" key="2">
    <source>
        <dbReference type="Proteomes" id="UP000004416"/>
    </source>
</evidence>
<organism evidence="1 2">
    <name type="scientific">Desulfitobacterium hafniense DP7</name>
    <dbReference type="NCBI Taxonomy" id="537010"/>
    <lineage>
        <taxon>Bacteria</taxon>
        <taxon>Bacillati</taxon>
        <taxon>Bacillota</taxon>
        <taxon>Clostridia</taxon>
        <taxon>Eubacteriales</taxon>
        <taxon>Desulfitobacteriaceae</taxon>
        <taxon>Desulfitobacterium</taxon>
    </lineage>
</organism>
<gene>
    <name evidence="1" type="ORF">HMPREF0322_04693</name>
</gene>
<evidence type="ECO:0000313" key="1">
    <source>
        <dbReference type="EMBL" id="EHL04606.1"/>
    </source>
</evidence>
<dbReference type="AlphaFoldDB" id="G9XUN4"/>
<proteinExistence type="predicted"/>
<dbReference type="Proteomes" id="UP000004416">
    <property type="component" value="Unassembled WGS sequence"/>
</dbReference>
<comment type="caution">
    <text evidence="1">The sequence shown here is derived from an EMBL/GenBank/DDBJ whole genome shotgun (WGS) entry which is preliminary data.</text>
</comment>
<dbReference type="HOGENOM" id="CLU_205875_0_0_9"/>
<evidence type="ECO:0008006" key="3">
    <source>
        <dbReference type="Google" id="ProtNLM"/>
    </source>
</evidence>